<evidence type="ECO:0000256" key="2">
    <source>
        <dbReference type="ARBA" id="ARBA00023015"/>
    </source>
</evidence>
<dbReference type="InterPro" id="IPR036864">
    <property type="entry name" value="Zn2-C6_fun-type_DNA-bd_sf"/>
</dbReference>
<dbReference type="CDD" id="cd00067">
    <property type="entry name" value="GAL4"/>
    <property type="match status" value="1"/>
</dbReference>
<dbReference type="GO" id="GO:0000978">
    <property type="term" value="F:RNA polymerase II cis-regulatory region sequence-specific DNA binding"/>
    <property type="evidence" value="ECO:0007669"/>
    <property type="project" value="TreeGrafter"/>
</dbReference>
<dbReference type="AlphaFoldDB" id="A0A9P4W8X9"/>
<keyword evidence="1" id="KW-0479">Metal-binding</keyword>
<feature type="region of interest" description="Disordered" evidence="5">
    <location>
        <begin position="48"/>
        <end position="72"/>
    </location>
</feature>
<dbReference type="PROSITE" id="PS00463">
    <property type="entry name" value="ZN2_CY6_FUNGAL_1"/>
    <property type="match status" value="1"/>
</dbReference>
<dbReference type="SMART" id="SM00066">
    <property type="entry name" value="GAL4"/>
    <property type="match status" value="1"/>
</dbReference>
<accession>A0A9P4W8X9</accession>
<evidence type="ECO:0000256" key="5">
    <source>
        <dbReference type="SAM" id="MobiDB-lite"/>
    </source>
</evidence>
<dbReference type="GO" id="GO:0008270">
    <property type="term" value="F:zinc ion binding"/>
    <property type="evidence" value="ECO:0007669"/>
    <property type="project" value="InterPro"/>
</dbReference>
<organism evidence="7 8">
    <name type="scientific">Curvularia kusanoi</name>
    <name type="common">Cochliobolus kusanoi</name>
    <dbReference type="NCBI Taxonomy" id="90978"/>
    <lineage>
        <taxon>Eukaryota</taxon>
        <taxon>Fungi</taxon>
        <taxon>Dikarya</taxon>
        <taxon>Ascomycota</taxon>
        <taxon>Pezizomycotina</taxon>
        <taxon>Dothideomycetes</taxon>
        <taxon>Pleosporomycetidae</taxon>
        <taxon>Pleosporales</taxon>
        <taxon>Pleosporineae</taxon>
        <taxon>Pleosporaceae</taxon>
        <taxon>Curvularia</taxon>
    </lineage>
</organism>
<dbReference type="GO" id="GO:0006351">
    <property type="term" value="P:DNA-templated transcription"/>
    <property type="evidence" value="ECO:0007669"/>
    <property type="project" value="InterPro"/>
</dbReference>
<dbReference type="InterPro" id="IPR001138">
    <property type="entry name" value="Zn2Cys6_DnaBD"/>
</dbReference>
<evidence type="ECO:0000256" key="4">
    <source>
        <dbReference type="ARBA" id="ARBA00023242"/>
    </source>
</evidence>
<dbReference type="InterPro" id="IPR051127">
    <property type="entry name" value="Fungal_SecMet_Regulators"/>
</dbReference>
<dbReference type="InterPro" id="IPR007219">
    <property type="entry name" value="XnlR_reg_dom"/>
</dbReference>
<keyword evidence="2" id="KW-0805">Transcription regulation</keyword>
<gene>
    <name evidence="7" type="ORF">E8E13_007591</name>
</gene>
<sequence length="746" mass="84266">MNVIDTRSQKSKSTSQSKRAQVARACNYCRTNRTKCDENLPCTQCRQRGLQCDSSSKPSAVNASLPASNRKTQRLKERIKELENQLKQKLPEIPGDAAMALERASHAQVPDNEEIQESSPQSESGPTRLLDRHQTFGPVRRGPLPPSPLSLAYLVTRLLRHLCQSLDRSSLDFSVAQIVEPMADLDSTPPPEAFHALSRSEEELFLYPLWESFHPIYPVLSYEDFHLHYDSLWISPPEGQPRKASALVDSLLAVCTQYSSTFMHDDSGGHDYPVTRVGYPYYFRSQTLLAKELESPSIMTAQAFVYCIIYLYNSSLLNTAYHTLGMAVRVAHTLHLDSLSRASTTPEQQGQHSRIWWTLYQIDMVVSMSLDRPCLVRLEDVPYSLPMEADDSPNIISSPFLQASAHPDIDWTTFHMYYVRLAAIFHRITGDLQERLVKIRQESKSFDIHDDPNALENLAILLEQESESMNQWAKSVPKSLKNYRHADSEPLSTDRVNLKHDSTSPIWLQRQRLILELTYHDYQLSMLRPFLRISLKTSSFQPHTDRMGLKALSHALVITDILHAVSGTEILRGWLPLIRLQWNAVLCILCFVIGNPICPFTAGARKGLQTATLFLENARSYLPPVHDAVGTLNYLVSLGDCITAEYRRRIDPRSSPKVPPRSWSQTQPIESSSGEIGTASQNLEDYLYPELTLDMSRPISASSLDMAFPFTPFPGPISNTLPDSVTPQELLDFELMMGYSGNDKPS</sequence>
<evidence type="ECO:0000313" key="8">
    <source>
        <dbReference type="Proteomes" id="UP000801428"/>
    </source>
</evidence>
<evidence type="ECO:0000256" key="1">
    <source>
        <dbReference type="ARBA" id="ARBA00022723"/>
    </source>
</evidence>
<dbReference type="CDD" id="cd12148">
    <property type="entry name" value="fungal_TF_MHR"/>
    <property type="match status" value="1"/>
</dbReference>
<reference evidence="7" key="1">
    <citation type="submission" date="2019-04" db="EMBL/GenBank/DDBJ databases">
        <title>Sequencing of skin fungus with MAO and IRED activity.</title>
        <authorList>
            <person name="Marsaioli A.J."/>
            <person name="Bonatto J.M.C."/>
            <person name="Reis Junior O."/>
        </authorList>
    </citation>
    <scope>NUCLEOTIDE SEQUENCE</scope>
    <source>
        <strain evidence="7">30M1</strain>
    </source>
</reference>
<dbReference type="Gene3D" id="4.10.240.10">
    <property type="entry name" value="Zn(2)-C6 fungal-type DNA-binding domain"/>
    <property type="match status" value="1"/>
</dbReference>
<dbReference type="OrthoDB" id="2283488at2759"/>
<feature type="region of interest" description="Disordered" evidence="5">
    <location>
        <begin position="104"/>
        <end position="129"/>
    </location>
</feature>
<dbReference type="PROSITE" id="PS50048">
    <property type="entry name" value="ZN2_CY6_FUNGAL_2"/>
    <property type="match status" value="1"/>
</dbReference>
<proteinExistence type="predicted"/>
<dbReference type="Pfam" id="PF04082">
    <property type="entry name" value="Fungal_trans"/>
    <property type="match status" value="1"/>
</dbReference>
<evidence type="ECO:0000313" key="7">
    <source>
        <dbReference type="EMBL" id="KAF2999432.1"/>
    </source>
</evidence>
<dbReference type="EMBL" id="SWKU01000017">
    <property type="protein sequence ID" value="KAF2999432.1"/>
    <property type="molecule type" value="Genomic_DNA"/>
</dbReference>
<dbReference type="PANTHER" id="PTHR47424:SF12">
    <property type="entry name" value="TRANSCRIPTION FACTOR ASQA"/>
    <property type="match status" value="1"/>
</dbReference>
<feature type="domain" description="Zn(2)-C6 fungal-type" evidence="6">
    <location>
        <begin position="25"/>
        <end position="52"/>
    </location>
</feature>
<dbReference type="GO" id="GO:0000435">
    <property type="term" value="P:positive regulation of transcription from RNA polymerase II promoter by galactose"/>
    <property type="evidence" value="ECO:0007669"/>
    <property type="project" value="TreeGrafter"/>
</dbReference>
<evidence type="ECO:0000256" key="3">
    <source>
        <dbReference type="ARBA" id="ARBA00023163"/>
    </source>
</evidence>
<keyword evidence="4" id="KW-0539">Nucleus</keyword>
<dbReference type="Pfam" id="PF00172">
    <property type="entry name" value="Zn_clus"/>
    <property type="match status" value="1"/>
</dbReference>
<keyword evidence="3" id="KW-0804">Transcription</keyword>
<evidence type="ECO:0000259" key="6">
    <source>
        <dbReference type="PROSITE" id="PS50048"/>
    </source>
</evidence>
<dbReference type="GO" id="GO:0000981">
    <property type="term" value="F:DNA-binding transcription factor activity, RNA polymerase II-specific"/>
    <property type="evidence" value="ECO:0007669"/>
    <property type="project" value="InterPro"/>
</dbReference>
<feature type="region of interest" description="Disordered" evidence="5">
    <location>
        <begin position="651"/>
        <end position="677"/>
    </location>
</feature>
<feature type="compositionally biased region" description="Polar residues" evidence="5">
    <location>
        <begin position="662"/>
        <end position="677"/>
    </location>
</feature>
<keyword evidence="8" id="KW-1185">Reference proteome</keyword>
<protein>
    <recommendedName>
        <fullName evidence="6">Zn(2)-C6 fungal-type domain-containing protein</fullName>
    </recommendedName>
</protein>
<comment type="caution">
    <text evidence="7">The sequence shown here is derived from an EMBL/GenBank/DDBJ whole genome shotgun (WGS) entry which is preliminary data.</text>
</comment>
<feature type="compositionally biased region" description="Polar residues" evidence="5">
    <location>
        <begin position="48"/>
        <end position="70"/>
    </location>
</feature>
<dbReference type="Proteomes" id="UP000801428">
    <property type="component" value="Unassembled WGS sequence"/>
</dbReference>
<dbReference type="SUPFAM" id="SSF57701">
    <property type="entry name" value="Zn2/Cys6 DNA-binding domain"/>
    <property type="match status" value="1"/>
</dbReference>
<dbReference type="PANTHER" id="PTHR47424">
    <property type="entry name" value="REGULATORY PROTEIN GAL4"/>
    <property type="match status" value="1"/>
</dbReference>
<name>A0A9P4W8X9_CURKU</name>
<dbReference type="SMART" id="SM00906">
    <property type="entry name" value="Fungal_trans"/>
    <property type="match status" value="1"/>
</dbReference>
<dbReference type="GO" id="GO:0005634">
    <property type="term" value="C:nucleus"/>
    <property type="evidence" value="ECO:0007669"/>
    <property type="project" value="TreeGrafter"/>
</dbReference>